<dbReference type="Proteomes" id="UP000463915">
    <property type="component" value="Segment"/>
</dbReference>
<keyword evidence="1" id="KW-0812">Transmembrane</keyword>
<organism evidence="2 3">
    <name type="scientific">Mycobacterium phage Onyinye</name>
    <dbReference type="NCBI Taxonomy" id="2686235"/>
    <lineage>
        <taxon>Viruses</taxon>
        <taxon>Duplodnaviria</taxon>
        <taxon>Heunggongvirae</taxon>
        <taxon>Uroviricota</taxon>
        <taxon>Caudoviricetes</taxon>
        <taxon>Onyinyevirus</taxon>
        <taxon>Onyinyevirus onyinye</taxon>
    </lineage>
</organism>
<accession>A0A6B9L711</accession>
<gene>
    <name evidence="2" type="primary">88</name>
    <name evidence="2" type="ORF">SEA_ONYINYE_88</name>
</gene>
<name>A0A6B9L711_9CAUD</name>
<feature type="transmembrane region" description="Helical" evidence="1">
    <location>
        <begin position="6"/>
        <end position="28"/>
    </location>
</feature>
<sequence>MNIETTIIVFIVWIAYNMTFASSQLMYFMSFGTFQI</sequence>
<proteinExistence type="predicted"/>
<keyword evidence="3" id="KW-1185">Reference proteome</keyword>
<dbReference type="GeneID" id="77924883"/>
<reference evidence="2 3" key="1">
    <citation type="submission" date="2019-12" db="EMBL/GenBank/DDBJ databases">
        <authorList>
            <person name="Ayuk M.A."/>
            <person name="Robinson C.J."/>
            <person name="Anderson W.A."/>
            <person name="Ullah H."/>
            <person name="Gugssa A."/>
            <person name="Somiranjan G."/>
            <person name="Allen A."/>
            <person name="Lourds M.F."/>
            <person name="Quagraine B.K."/>
            <person name="Smith M."/>
            <person name="Moore M."/>
            <person name="Oliver J."/>
            <person name="Irabor E."/>
            <person name="Roy S.D."/>
            <person name="Bassey G."/>
            <person name="Louis B.N."/>
            <person name="Adu D."/>
            <person name="Akhimien C.E."/>
            <person name="Annor K."/>
            <person name="Archibald A."/>
            <person name="Ashagre K.C."/>
            <person name="Baity M.R."/>
            <person name="Barnes K.J."/>
            <person name="Barrios L.E."/>
            <person name="Black A.C."/>
            <person name="Bowen'Kauth M.S."/>
            <person name="Bowman K.N."/>
            <person name="Breaux D.L."/>
            <person name="Brooks J.A."/>
            <person name="Bwayili H.A."/>
            <person name="Caine T."/>
            <person name="Williams A.Y."/>
            <person name="Norris L.J."/>
            <person name="Nwozo E.O."/>
            <person name="Prosper P.L."/>
            <person name="Rankin N.A."/>
            <person name="Richardson K.M."/>
            <person name="Robinson D.M."/>
            <person name="Salters D.J."/>
            <person name="Savage M.A."/>
            <person name="Solomon S.M."/>
            <person name="Williams L.R."/>
            <person name="Curtis N."/>
            <person name="Garlena R.A."/>
            <person name="Russell D.A."/>
            <person name="Pope W.H."/>
            <person name="Jacobs-Sera D."/>
            <person name="Hatfull G.F."/>
        </authorList>
    </citation>
    <scope>NUCLEOTIDE SEQUENCE [LARGE SCALE GENOMIC DNA]</scope>
</reference>
<keyword evidence="1" id="KW-0472">Membrane</keyword>
<evidence type="ECO:0000256" key="1">
    <source>
        <dbReference type="SAM" id="Phobius"/>
    </source>
</evidence>
<protein>
    <submittedName>
        <fullName evidence="2">Uncharacterized protein</fullName>
    </submittedName>
</protein>
<dbReference type="RefSeq" id="YP_010649337.1">
    <property type="nucleotide sequence ID" value="NC_070765.1"/>
</dbReference>
<keyword evidence="1" id="KW-1133">Transmembrane helix</keyword>
<evidence type="ECO:0000313" key="3">
    <source>
        <dbReference type="Proteomes" id="UP000463915"/>
    </source>
</evidence>
<evidence type="ECO:0000313" key="2">
    <source>
        <dbReference type="EMBL" id="QHB37492.1"/>
    </source>
</evidence>
<dbReference type="KEGG" id="vg:77924883"/>
<dbReference type="EMBL" id="MN813687">
    <property type="protein sequence ID" value="QHB37492.1"/>
    <property type="molecule type" value="Genomic_DNA"/>
</dbReference>